<protein>
    <submittedName>
        <fullName evidence="1">Uncharacterized protein</fullName>
    </submittedName>
</protein>
<sequence>MMDKKPMQEELLNSVAGGVEIGIPSGNDNMYQSTTEDIERRWKVIVQRKEWKFKDKEMELKAQQMWINAGMDLLKSGTEIAKLCMGGA</sequence>
<name>A0A927WKS2_SELRU</name>
<evidence type="ECO:0000313" key="2">
    <source>
        <dbReference type="Proteomes" id="UP000772151"/>
    </source>
</evidence>
<dbReference type="AlphaFoldDB" id="A0A927WKS2"/>
<organism evidence="1 2">
    <name type="scientific">Selenomonas ruminantium</name>
    <dbReference type="NCBI Taxonomy" id="971"/>
    <lineage>
        <taxon>Bacteria</taxon>
        <taxon>Bacillati</taxon>
        <taxon>Bacillota</taxon>
        <taxon>Negativicutes</taxon>
        <taxon>Selenomonadales</taxon>
        <taxon>Selenomonadaceae</taxon>
        <taxon>Selenomonas</taxon>
    </lineage>
</organism>
<comment type="caution">
    <text evidence="1">The sequence shown here is derived from an EMBL/GenBank/DDBJ whole genome shotgun (WGS) entry which is preliminary data.</text>
</comment>
<dbReference type="EMBL" id="SVCA01000002">
    <property type="protein sequence ID" value="MBE6084588.1"/>
    <property type="molecule type" value="Genomic_DNA"/>
</dbReference>
<accession>A0A927WKS2</accession>
<proteinExistence type="predicted"/>
<reference evidence="1" key="1">
    <citation type="submission" date="2019-04" db="EMBL/GenBank/DDBJ databases">
        <title>Evolution of Biomass-Degrading Anaerobic Consortia Revealed by Metagenomics.</title>
        <authorList>
            <person name="Peng X."/>
        </authorList>
    </citation>
    <scope>NUCLEOTIDE SEQUENCE</scope>
    <source>
        <strain evidence="1">SIG242</strain>
    </source>
</reference>
<dbReference type="RefSeq" id="WP_303668675.1">
    <property type="nucleotide sequence ID" value="NZ_SVCA01000002.1"/>
</dbReference>
<evidence type="ECO:0000313" key="1">
    <source>
        <dbReference type="EMBL" id="MBE6084588.1"/>
    </source>
</evidence>
<dbReference type="Proteomes" id="UP000772151">
    <property type="component" value="Unassembled WGS sequence"/>
</dbReference>
<gene>
    <name evidence="1" type="ORF">E7203_03825</name>
</gene>